<comment type="subcellular location">
    <subcellularLocation>
        <location evidence="1">Membrane</location>
    </subcellularLocation>
</comment>
<gene>
    <name evidence="8" type="ORF">CVT23_13455</name>
</gene>
<evidence type="ECO:0000256" key="1">
    <source>
        <dbReference type="ARBA" id="ARBA00004370"/>
    </source>
</evidence>
<feature type="transmembrane region" description="Helical" evidence="6">
    <location>
        <begin position="321"/>
        <end position="342"/>
    </location>
</feature>
<feature type="compositionally biased region" description="Acidic residues" evidence="5">
    <location>
        <begin position="442"/>
        <end position="473"/>
    </location>
</feature>
<feature type="transmembrane region" description="Helical" evidence="6">
    <location>
        <begin position="62"/>
        <end position="82"/>
    </location>
</feature>
<keyword evidence="2 6" id="KW-0812">Transmembrane</keyword>
<evidence type="ECO:0000313" key="9">
    <source>
        <dbReference type="Proteomes" id="UP000229498"/>
    </source>
</evidence>
<dbReference type="PROSITE" id="PS50850">
    <property type="entry name" value="MFS"/>
    <property type="match status" value="1"/>
</dbReference>
<feature type="region of interest" description="Disordered" evidence="5">
    <location>
        <begin position="434"/>
        <end position="473"/>
    </location>
</feature>
<feature type="transmembrane region" description="Helical" evidence="6">
    <location>
        <begin position="152"/>
        <end position="173"/>
    </location>
</feature>
<keyword evidence="4 6" id="KW-0472">Membrane</keyword>
<reference evidence="8 9" key="1">
    <citation type="submission" date="2017-11" db="EMBL/GenBank/DDBJ databases">
        <title>Draft genome sequence of Rhizobiales bacterium SY3-13.</title>
        <authorList>
            <person name="Sun C."/>
        </authorList>
    </citation>
    <scope>NUCLEOTIDE SEQUENCE [LARGE SCALE GENOMIC DNA]</scope>
    <source>
        <strain evidence="8 9">SY3-13</strain>
    </source>
</reference>
<feature type="domain" description="Major facilitator superfamily (MFS) profile" evidence="7">
    <location>
        <begin position="23"/>
        <end position="413"/>
    </location>
</feature>
<dbReference type="InterPro" id="IPR036259">
    <property type="entry name" value="MFS_trans_sf"/>
</dbReference>
<evidence type="ECO:0000259" key="7">
    <source>
        <dbReference type="PROSITE" id="PS50850"/>
    </source>
</evidence>
<feature type="transmembrane region" description="Helical" evidence="6">
    <location>
        <begin position="20"/>
        <end position="42"/>
    </location>
</feature>
<evidence type="ECO:0000256" key="4">
    <source>
        <dbReference type="ARBA" id="ARBA00023136"/>
    </source>
</evidence>
<keyword evidence="9" id="KW-1185">Reference proteome</keyword>
<accession>A0A2M9G0F6</accession>
<dbReference type="InterPro" id="IPR047200">
    <property type="entry name" value="MFS_YcaD-like"/>
</dbReference>
<organism evidence="8 9">
    <name type="scientific">Minwuia thermotolerans</name>
    <dbReference type="NCBI Taxonomy" id="2056226"/>
    <lineage>
        <taxon>Bacteria</taxon>
        <taxon>Pseudomonadati</taxon>
        <taxon>Pseudomonadota</taxon>
        <taxon>Alphaproteobacteria</taxon>
        <taxon>Minwuiales</taxon>
        <taxon>Minwuiaceae</taxon>
        <taxon>Minwuia</taxon>
    </lineage>
</organism>
<feature type="transmembrane region" description="Helical" evidence="6">
    <location>
        <begin position="388"/>
        <end position="407"/>
    </location>
</feature>
<dbReference type="GO" id="GO:0005886">
    <property type="term" value="C:plasma membrane"/>
    <property type="evidence" value="ECO:0007669"/>
    <property type="project" value="TreeGrafter"/>
</dbReference>
<dbReference type="InterPro" id="IPR020846">
    <property type="entry name" value="MFS_dom"/>
</dbReference>
<dbReference type="InterPro" id="IPR005828">
    <property type="entry name" value="MFS_sugar_transport-like"/>
</dbReference>
<dbReference type="Pfam" id="PF00083">
    <property type="entry name" value="Sugar_tr"/>
    <property type="match status" value="1"/>
</dbReference>
<keyword evidence="3 6" id="KW-1133">Transmembrane helix</keyword>
<dbReference type="SUPFAM" id="SSF103473">
    <property type="entry name" value="MFS general substrate transporter"/>
    <property type="match status" value="1"/>
</dbReference>
<dbReference type="PANTHER" id="PTHR23521">
    <property type="entry name" value="TRANSPORTER MFS SUPERFAMILY"/>
    <property type="match status" value="1"/>
</dbReference>
<dbReference type="AlphaFoldDB" id="A0A2M9G0F6"/>
<evidence type="ECO:0000256" key="6">
    <source>
        <dbReference type="SAM" id="Phobius"/>
    </source>
</evidence>
<feature type="transmembrane region" description="Helical" evidence="6">
    <location>
        <begin position="179"/>
        <end position="201"/>
    </location>
</feature>
<comment type="caution">
    <text evidence="8">The sequence shown here is derived from an EMBL/GenBank/DDBJ whole genome shotgun (WGS) entry which is preliminary data.</text>
</comment>
<dbReference type="PANTHER" id="PTHR23521:SF3">
    <property type="entry name" value="MFS TRANSPORTER"/>
    <property type="match status" value="1"/>
</dbReference>
<protein>
    <submittedName>
        <fullName evidence="8">MFS transporter</fullName>
    </submittedName>
</protein>
<dbReference type="GO" id="GO:0022857">
    <property type="term" value="F:transmembrane transporter activity"/>
    <property type="evidence" value="ECO:0007669"/>
    <property type="project" value="InterPro"/>
</dbReference>
<dbReference type="InterPro" id="IPR011701">
    <property type="entry name" value="MFS"/>
</dbReference>
<feature type="transmembrane region" description="Helical" evidence="6">
    <location>
        <begin position="256"/>
        <end position="274"/>
    </location>
</feature>
<evidence type="ECO:0000256" key="2">
    <source>
        <dbReference type="ARBA" id="ARBA00022692"/>
    </source>
</evidence>
<evidence type="ECO:0000256" key="5">
    <source>
        <dbReference type="SAM" id="MobiDB-lite"/>
    </source>
</evidence>
<feature type="transmembrane region" description="Helical" evidence="6">
    <location>
        <begin position="94"/>
        <end position="113"/>
    </location>
</feature>
<evidence type="ECO:0000256" key="3">
    <source>
        <dbReference type="ARBA" id="ARBA00022989"/>
    </source>
</evidence>
<dbReference type="Pfam" id="PF07690">
    <property type="entry name" value="MFS_1"/>
    <property type="match status" value="1"/>
</dbReference>
<feature type="transmembrane region" description="Helical" evidence="6">
    <location>
        <begin position="363"/>
        <end position="382"/>
    </location>
</feature>
<dbReference type="EMBL" id="PHIG01000036">
    <property type="protein sequence ID" value="PJK29185.1"/>
    <property type="molecule type" value="Genomic_DNA"/>
</dbReference>
<proteinExistence type="predicted"/>
<dbReference type="CDD" id="cd17477">
    <property type="entry name" value="MFS_YcaD_like"/>
    <property type="match status" value="1"/>
</dbReference>
<dbReference type="Proteomes" id="UP000229498">
    <property type="component" value="Unassembled WGS sequence"/>
</dbReference>
<feature type="transmembrane region" description="Helical" evidence="6">
    <location>
        <begin position="119"/>
        <end position="140"/>
    </location>
</feature>
<feature type="transmembrane region" description="Helical" evidence="6">
    <location>
        <begin position="286"/>
        <end position="306"/>
    </location>
</feature>
<name>A0A2M9G0F6_9PROT</name>
<sequence>MFWRTSQRPPPRSPTEKKKVNMLGALLSFSALFIGIGLMMAGNGLQGSLLGLRGSLEGFDTAVLGIVMSGYFMGFLAGSLYAPRVVKRVGHIRVFAALASLASAAILVHSIFIDPWVWGAMRVVTGFCYAGLYIVCESWLNDMSDNQNRGRLLAIYMVVQMGAMSGGQFLLGLSDPSGANLFMLIAVLVSLAVLPLCLSATRAPDISAPEAMSFRELFQASPLGTIGIFMSGIANGALFGFGAIYAQRAGLTVGEISTFVAAIFLGGMLLQFPIGRFSDIFDRRIVIMAATLAAAVAAASALFVPTPAPLDPMGPVTEERLVWPILALAVLIGGLSMPHYSLFTAHVNDRVPTAKMISASSGLVFLNGAGAILGPNIAAAFMGALGPVGFFVTIAVVHAAIGMLTFFRISRRAAPTPDEQADFVAMPMRGTQYASQMPTGWESDETPEQSDDDAEPAMIFDDESEPEDQPAGP</sequence>
<evidence type="ECO:0000313" key="8">
    <source>
        <dbReference type="EMBL" id="PJK29185.1"/>
    </source>
</evidence>
<feature type="transmembrane region" description="Helical" evidence="6">
    <location>
        <begin position="222"/>
        <end position="244"/>
    </location>
</feature>
<dbReference type="OrthoDB" id="9810614at2"/>
<dbReference type="Gene3D" id="1.20.1250.20">
    <property type="entry name" value="MFS general substrate transporter like domains"/>
    <property type="match status" value="2"/>
</dbReference>